<gene>
    <name evidence="3" type="ORF">TRFO_10736</name>
</gene>
<dbReference type="GeneID" id="94830337"/>
<evidence type="ECO:0000256" key="1">
    <source>
        <dbReference type="SAM" id="MobiDB-lite"/>
    </source>
</evidence>
<dbReference type="PANTHER" id="PTHR12984:SF6">
    <property type="entry name" value="SCY1-LIKE PROTEIN 2"/>
    <property type="match status" value="1"/>
</dbReference>
<feature type="domain" description="Protein kinase" evidence="2">
    <location>
        <begin position="1"/>
        <end position="272"/>
    </location>
</feature>
<dbReference type="InterPro" id="IPR011009">
    <property type="entry name" value="Kinase-like_dom_sf"/>
</dbReference>
<feature type="region of interest" description="Disordered" evidence="1">
    <location>
        <begin position="757"/>
        <end position="837"/>
    </location>
</feature>
<dbReference type="GO" id="GO:0004672">
    <property type="term" value="F:protein kinase activity"/>
    <property type="evidence" value="ECO:0007669"/>
    <property type="project" value="InterPro"/>
</dbReference>
<feature type="compositionally biased region" description="Low complexity" evidence="1">
    <location>
        <begin position="760"/>
        <end position="781"/>
    </location>
</feature>
<feature type="compositionally biased region" description="Polar residues" evidence="1">
    <location>
        <begin position="596"/>
        <end position="606"/>
    </location>
</feature>
<dbReference type="Proteomes" id="UP000179807">
    <property type="component" value="Unassembled WGS sequence"/>
</dbReference>
<dbReference type="VEuPathDB" id="TrichDB:TRFO_10736"/>
<dbReference type="OrthoDB" id="79687at2759"/>
<dbReference type="AlphaFoldDB" id="A0A1J4J8K3"/>
<sequence length="837" mass="95348">MGTGLSANYNNITPHFTFGIWKVSRAVQKTSDKKVSLWTIDYQVMKERERNKKNRRHYIQYLLTCLQAQQRIQHLNILKIFEVRSAKKKIGFASEPIEMSLLDESKFTRDEAMYIAQQLAIVLRYVHDNLHLAHLGLCPEQIFLNDHFTLKLGMFLHSVPIQTEIAPIQDPFIHWSPNSIFHVPGCWCAPEIVNDEAIIPSADVYMYALICIYVFSGEKPSATTSNLDIDTAHPLVVLKSLPEEFHDILKHCLTIEPTGRPTFDAILHDPAFSSLVCGIYQYLDVIQQKDQRDLFNFFIGLKSAITVFSNRLIKKKFTPLFTYYLKKDMRFALALLPLLFLIINRFEIREYVNDVLRPIKHVFVQVENPRVTNILLEYLGMLLNRIPSEYHEEIVFPITYSALQSPDPRAVINCTALMPNIIELMSVNAIRSDLAPVLLKSLDSTQVPDVMIAIVNLLNLCMCKTGPDYIAQEAIPVIKRVWERSQWPTLAEPIADLVELCDVPVELMFLSSLQMALSIISVPQVPKNIQARMILFVEKSLQKINKDRKISKIDFDEAANHVVYPPKFPHTKLKDKLKAEEEEDEDESDDHLDTPNIAQIASNCINNKHEEEESSSSSSSSSDSSSESQKISVEPHSTKAPQNPYVNSNKSNNSPRSPQFQQNMQQNTQLNPHGNIRRSNTATTEPQYFPPQQQQFNQGGSRGSSQNNSSNNPFNSNNGFQTQQRPINNQQQSVDPYNVESKPGNRRSLNFDQQMDLFRNNNSGNFHTNNTNQPNNFSNQQYGSGGEQNPNFDSFIDLQPHQPSQQVNQQNSQPSSNYSDPSRPTASSNPFDGFDFL</sequence>
<feature type="compositionally biased region" description="Low complexity" evidence="1">
    <location>
        <begin position="686"/>
        <end position="723"/>
    </location>
</feature>
<dbReference type="Pfam" id="PF00069">
    <property type="entry name" value="Pkinase"/>
    <property type="match status" value="1"/>
</dbReference>
<feature type="compositionally biased region" description="Low complexity" evidence="1">
    <location>
        <begin position="799"/>
        <end position="822"/>
    </location>
</feature>
<dbReference type="SMART" id="SM00220">
    <property type="entry name" value="S_TKc"/>
    <property type="match status" value="1"/>
</dbReference>
<evidence type="ECO:0000259" key="2">
    <source>
        <dbReference type="PROSITE" id="PS50011"/>
    </source>
</evidence>
<dbReference type="InterPro" id="IPR051177">
    <property type="entry name" value="CIK-Related_Protein"/>
</dbReference>
<dbReference type="RefSeq" id="XP_068348162.1">
    <property type="nucleotide sequence ID" value="XM_068495633.1"/>
</dbReference>
<dbReference type="InterPro" id="IPR000719">
    <property type="entry name" value="Prot_kinase_dom"/>
</dbReference>
<feature type="region of interest" description="Disordered" evidence="1">
    <location>
        <begin position="566"/>
        <end position="723"/>
    </location>
</feature>
<proteinExistence type="predicted"/>
<feature type="compositionally biased region" description="Low complexity" evidence="1">
    <location>
        <begin position="615"/>
        <end position="628"/>
    </location>
</feature>
<dbReference type="Gene3D" id="1.10.510.10">
    <property type="entry name" value="Transferase(Phosphotransferase) domain 1"/>
    <property type="match status" value="1"/>
</dbReference>
<feature type="compositionally biased region" description="Acidic residues" evidence="1">
    <location>
        <begin position="580"/>
        <end position="590"/>
    </location>
</feature>
<comment type="caution">
    <text evidence="3">The sequence shown here is derived from an EMBL/GenBank/DDBJ whole genome shotgun (WGS) entry which is preliminary data.</text>
</comment>
<name>A0A1J4J8K3_9EUKA</name>
<dbReference type="SUPFAM" id="SSF56112">
    <property type="entry name" value="Protein kinase-like (PK-like)"/>
    <property type="match status" value="1"/>
</dbReference>
<dbReference type="InterPro" id="IPR011989">
    <property type="entry name" value="ARM-like"/>
</dbReference>
<dbReference type="PROSITE" id="PS50011">
    <property type="entry name" value="PROTEIN_KINASE_DOM"/>
    <property type="match status" value="1"/>
</dbReference>
<evidence type="ECO:0000313" key="3">
    <source>
        <dbReference type="EMBL" id="OHS95025.1"/>
    </source>
</evidence>
<reference evidence="3" key="1">
    <citation type="submission" date="2016-10" db="EMBL/GenBank/DDBJ databases">
        <authorList>
            <person name="Benchimol M."/>
            <person name="Almeida L.G."/>
            <person name="Vasconcelos A.T."/>
            <person name="Perreira-Neves A."/>
            <person name="Rosa I.A."/>
            <person name="Tasca T."/>
            <person name="Bogo M.R."/>
            <person name="de Souza W."/>
        </authorList>
    </citation>
    <scope>NUCLEOTIDE SEQUENCE [LARGE SCALE GENOMIC DNA]</scope>
    <source>
        <strain evidence="3">K</strain>
    </source>
</reference>
<dbReference type="InterPro" id="IPR016024">
    <property type="entry name" value="ARM-type_fold"/>
</dbReference>
<accession>A0A1J4J8K3</accession>
<feature type="compositionally biased region" description="Low complexity" evidence="1">
    <location>
        <begin position="647"/>
        <end position="671"/>
    </location>
</feature>
<dbReference type="PANTHER" id="PTHR12984">
    <property type="entry name" value="SCY1-RELATED S/T PROTEIN KINASE-LIKE"/>
    <property type="match status" value="1"/>
</dbReference>
<dbReference type="GO" id="GO:0005524">
    <property type="term" value="F:ATP binding"/>
    <property type="evidence" value="ECO:0007669"/>
    <property type="project" value="InterPro"/>
</dbReference>
<organism evidence="3 4">
    <name type="scientific">Tritrichomonas foetus</name>
    <dbReference type="NCBI Taxonomy" id="1144522"/>
    <lineage>
        <taxon>Eukaryota</taxon>
        <taxon>Metamonada</taxon>
        <taxon>Parabasalia</taxon>
        <taxon>Tritrichomonadida</taxon>
        <taxon>Tritrichomonadidae</taxon>
        <taxon>Tritrichomonas</taxon>
    </lineage>
</organism>
<dbReference type="Gene3D" id="1.25.10.10">
    <property type="entry name" value="Leucine-rich Repeat Variant"/>
    <property type="match status" value="1"/>
</dbReference>
<keyword evidence="3" id="KW-0808">Transferase</keyword>
<keyword evidence="3" id="KW-0418">Kinase</keyword>
<protein>
    <submittedName>
        <fullName evidence="3">TKL family protein kinase</fullName>
    </submittedName>
</protein>
<dbReference type="SUPFAM" id="SSF48371">
    <property type="entry name" value="ARM repeat"/>
    <property type="match status" value="1"/>
</dbReference>
<keyword evidence="4" id="KW-1185">Reference proteome</keyword>
<feature type="region of interest" description="Disordered" evidence="1">
    <location>
        <begin position="729"/>
        <end position="748"/>
    </location>
</feature>
<dbReference type="EMBL" id="MLAK01001271">
    <property type="protein sequence ID" value="OHS95025.1"/>
    <property type="molecule type" value="Genomic_DNA"/>
</dbReference>
<evidence type="ECO:0000313" key="4">
    <source>
        <dbReference type="Proteomes" id="UP000179807"/>
    </source>
</evidence>